<dbReference type="EMBL" id="QRYQ01000005">
    <property type="protein sequence ID" value="RGU92602.1"/>
    <property type="molecule type" value="Genomic_DNA"/>
</dbReference>
<evidence type="ECO:0008006" key="4">
    <source>
        <dbReference type="Google" id="ProtNLM"/>
    </source>
</evidence>
<dbReference type="AlphaFoldDB" id="A0A395WAA2"/>
<gene>
    <name evidence="2" type="ORF">DWW32_04080</name>
</gene>
<protein>
    <recommendedName>
        <fullName evidence="4">C_GCAxxG_C_C family protein</fullName>
    </recommendedName>
</protein>
<dbReference type="NCBIfam" id="TIGR01909">
    <property type="entry name" value="C_GCAxxG_C_C"/>
    <property type="match status" value="1"/>
</dbReference>
<dbReference type="InterPro" id="IPR010181">
    <property type="entry name" value="CGCAxxGCC_motif"/>
</dbReference>
<dbReference type="Proteomes" id="UP000265489">
    <property type="component" value="Unassembled WGS sequence"/>
</dbReference>
<evidence type="ECO:0000256" key="1">
    <source>
        <dbReference type="SAM" id="Phobius"/>
    </source>
</evidence>
<keyword evidence="1" id="KW-1133">Transmembrane helix</keyword>
<organism evidence="2 3">
    <name type="scientific">Holdemanella biformis</name>
    <dbReference type="NCBI Taxonomy" id="1735"/>
    <lineage>
        <taxon>Bacteria</taxon>
        <taxon>Bacillati</taxon>
        <taxon>Bacillota</taxon>
        <taxon>Erysipelotrichia</taxon>
        <taxon>Erysipelotrichales</taxon>
        <taxon>Erysipelotrichaceae</taxon>
        <taxon>Holdemanella</taxon>
    </lineage>
</organism>
<evidence type="ECO:0000313" key="3">
    <source>
        <dbReference type="Proteomes" id="UP000265489"/>
    </source>
</evidence>
<keyword evidence="1" id="KW-0472">Membrane</keyword>
<evidence type="ECO:0000313" key="2">
    <source>
        <dbReference type="EMBL" id="RGU92602.1"/>
    </source>
</evidence>
<keyword evidence="1" id="KW-0812">Transmembrane</keyword>
<name>A0A395WAA2_9FIRM</name>
<dbReference type="InterPro" id="IPR036280">
    <property type="entry name" value="Multihaem_cyt_sf"/>
</dbReference>
<dbReference type="SUPFAM" id="SSF48695">
    <property type="entry name" value="Multiheme cytochromes"/>
    <property type="match status" value="1"/>
</dbReference>
<reference evidence="2 3" key="1">
    <citation type="submission" date="2018-08" db="EMBL/GenBank/DDBJ databases">
        <title>A genome reference for cultivated species of the human gut microbiota.</title>
        <authorList>
            <person name="Zou Y."/>
            <person name="Xue W."/>
            <person name="Luo G."/>
        </authorList>
    </citation>
    <scope>NUCLEOTIDE SEQUENCE [LARGE SCALE GENOMIC DNA]</scope>
    <source>
        <strain evidence="2 3">AF15-20</strain>
    </source>
</reference>
<accession>A0A395WAA2</accession>
<dbReference type="Pfam" id="PF09719">
    <property type="entry name" value="C_GCAxxG_C_C"/>
    <property type="match status" value="1"/>
</dbReference>
<proteinExistence type="predicted"/>
<comment type="caution">
    <text evidence="2">The sequence shown here is derived from an EMBL/GenBank/DDBJ whole genome shotgun (WGS) entry which is preliminary data.</text>
</comment>
<feature type="transmembrane region" description="Helical" evidence="1">
    <location>
        <begin position="56"/>
        <end position="79"/>
    </location>
</feature>
<sequence>MDGRKVKIACRRLFMTILEENVKKYYQSGYNCSETLLHACNETYQLDISEEDMKMMAGFGGGMFIGSTCGALVGSIAALSKMVCKTKAHEMLPELRPLIQKHTRNFKELLGNLDCAHIKPLHHSTDPNIKCMNTCLLAAKALEKTMEEEHLL</sequence>